<dbReference type="CDD" id="cd03089">
    <property type="entry name" value="PMM_PGM"/>
    <property type="match status" value="1"/>
</dbReference>
<dbReference type="AlphaFoldDB" id="A0A3B0VFP7"/>
<dbReference type="InterPro" id="IPR016055">
    <property type="entry name" value="A-D-PHexomutase_a/b/a-I/II/III"/>
</dbReference>
<dbReference type="Gene3D" id="3.30.310.50">
    <property type="entry name" value="Alpha-D-phosphohexomutase, C-terminal domain"/>
    <property type="match status" value="1"/>
</dbReference>
<protein>
    <submittedName>
        <fullName evidence="11">Phosphomannomutase</fullName>
        <ecNumber evidence="11">5.4.2.8</ecNumber>
    </submittedName>
</protein>
<dbReference type="InterPro" id="IPR036900">
    <property type="entry name" value="A-D-PHexomutase_C_sf"/>
</dbReference>
<evidence type="ECO:0000256" key="6">
    <source>
        <dbReference type="ARBA" id="ARBA00023235"/>
    </source>
</evidence>
<sequence>MNAFKAYDIRGEYGKDLNKEMVYRIGYFLPQVLPMKEIFVGRDIRLSSDEMFDALADGLTDAGVNVTDSGLTTTPMVYWGTGKYDFDASVMITASHNPKNHNGLKISAKNVLPVGYDNGLQKLESLVDSDEKIIKRVKGTILHMDMKSDYLAFLNQYKKDYSGLNLVIDYSNGMASLFAKDLYGEKYLPLNEKADGTFPGHEPNPLDPENQEQIKRAVITHKADLGIIFDGDADRVMFIDEKGAFISPDLIIAIFAHFFLKDTDKKEHVVHDIRTSKAVGEYLAKFNADVTIWRVGRAYGATKLREVNGIYGGELAGHYYFRDFYFSDSGLLASLIMLDIINDFKKQGKSVSALIHEISSYANTGEVNFRISRKQEAMDVVVAHFKKQQMPVAYYDFDGYRLEFPEWWFNIRPSNTEPYLRFLAEAKSPQLLNEKTKQVYALLKPFTD</sequence>
<evidence type="ECO:0000259" key="9">
    <source>
        <dbReference type="Pfam" id="PF02879"/>
    </source>
</evidence>
<dbReference type="InterPro" id="IPR005841">
    <property type="entry name" value="Alpha-D-phosphohexomutase_SF"/>
</dbReference>
<comment type="cofactor">
    <cofactor evidence="1">
        <name>Mg(2+)</name>
        <dbReference type="ChEBI" id="CHEBI:18420"/>
    </cofactor>
</comment>
<gene>
    <name evidence="11" type="ORF">MNBD_BACTEROID07-1238</name>
</gene>
<evidence type="ECO:0000259" key="8">
    <source>
        <dbReference type="Pfam" id="PF02878"/>
    </source>
</evidence>
<dbReference type="Pfam" id="PF02879">
    <property type="entry name" value="PGM_PMM_II"/>
    <property type="match status" value="1"/>
</dbReference>
<dbReference type="InterPro" id="IPR005845">
    <property type="entry name" value="A-D-PHexomutase_a/b/a-II"/>
</dbReference>
<comment type="similarity">
    <text evidence="2">Belongs to the phosphohexose mutase family.</text>
</comment>
<dbReference type="EMBL" id="UOET01000543">
    <property type="protein sequence ID" value="VAW30604.1"/>
    <property type="molecule type" value="Genomic_DNA"/>
</dbReference>
<dbReference type="InterPro" id="IPR005843">
    <property type="entry name" value="A-D-PHexomutase_C"/>
</dbReference>
<dbReference type="Pfam" id="PF02878">
    <property type="entry name" value="PGM_PMM_I"/>
    <property type="match status" value="1"/>
</dbReference>
<feature type="domain" description="Alpha-D-phosphohexomutase C-terminal" evidence="7">
    <location>
        <begin position="366"/>
        <end position="435"/>
    </location>
</feature>
<evidence type="ECO:0000256" key="1">
    <source>
        <dbReference type="ARBA" id="ARBA00001946"/>
    </source>
</evidence>
<dbReference type="GO" id="GO:0000287">
    <property type="term" value="F:magnesium ion binding"/>
    <property type="evidence" value="ECO:0007669"/>
    <property type="project" value="InterPro"/>
</dbReference>
<keyword evidence="5" id="KW-0460">Magnesium</keyword>
<dbReference type="PANTHER" id="PTHR43771:SF1">
    <property type="entry name" value="PHOSPHOMANNOMUTASE"/>
    <property type="match status" value="1"/>
</dbReference>
<evidence type="ECO:0000259" key="7">
    <source>
        <dbReference type="Pfam" id="PF00408"/>
    </source>
</evidence>
<keyword evidence="6 11" id="KW-0413">Isomerase</keyword>
<evidence type="ECO:0000256" key="4">
    <source>
        <dbReference type="ARBA" id="ARBA00022723"/>
    </source>
</evidence>
<accession>A0A3B0VFP7</accession>
<evidence type="ECO:0000256" key="5">
    <source>
        <dbReference type="ARBA" id="ARBA00022842"/>
    </source>
</evidence>
<dbReference type="EC" id="5.4.2.8" evidence="11"/>
<feature type="domain" description="Alpha-D-phosphohexomutase alpha/beta/alpha" evidence="9">
    <location>
        <begin position="156"/>
        <end position="243"/>
    </location>
</feature>
<dbReference type="InterPro" id="IPR016066">
    <property type="entry name" value="A-D-PHexomutase_CS"/>
</dbReference>
<dbReference type="PROSITE" id="PS00710">
    <property type="entry name" value="PGM_PMM"/>
    <property type="match status" value="1"/>
</dbReference>
<dbReference type="PANTHER" id="PTHR43771">
    <property type="entry name" value="PHOSPHOMANNOMUTASE"/>
    <property type="match status" value="1"/>
</dbReference>
<dbReference type="Pfam" id="PF02880">
    <property type="entry name" value="PGM_PMM_III"/>
    <property type="match status" value="1"/>
</dbReference>
<dbReference type="InterPro" id="IPR005846">
    <property type="entry name" value="A-D-PHexomutase_a/b/a-III"/>
</dbReference>
<evidence type="ECO:0000313" key="11">
    <source>
        <dbReference type="EMBL" id="VAW30604.1"/>
    </source>
</evidence>
<name>A0A3B0VFP7_9ZZZZ</name>
<dbReference type="GO" id="GO:0005975">
    <property type="term" value="P:carbohydrate metabolic process"/>
    <property type="evidence" value="ECO:0007669"/>
    <property type="project" value="InterPro"/>
</dbReference>
<feature type="domain" description="Alpha-D-phosphohexomutase alpha/beta/alpha" evidence="10">
    <location>
        <begin position="248"/>
        <end position="357"/>
    </location>
</feature>
<evidence type="ECO:0000256" key="3">
    <source>
        <dbReference type="ARBA" id="ARBA00022553"/>
    </source>
</evidence>
<dbReference type="SUPFAM" id="SSF55957">
    <property type="entry name" value="Phosphoglucomutase, C-terminal domain"/>
    <property type="match status" value="1"/>
</dbReference>
<reference evidence="11" key="1">
    <citation type="submission" date="2018-06" db="EMBL/GenBank/DDBJ databases">
        <authorList>
            <person name="Zhirakovskaya E."/>
        </authorList>
    </citation>
    <scope>NUCLEOTIDE SEQUENCE</scope>
</reference>
<dbReference type="Pfam" id="PF00408">
    <property type="entry name" value="PGM_PMM_IV"/>
    <property type="match status" value="1"/>
</dbReference>
<keyword evidence="3" id="KW-0597">Phosphoprotein</keyword>
<feature type="domain" description="Alpha-D-phosphohexomutase alpha/beta/alpha" evidence="8">
    <location>
        <begin position="2"/>
        <end position="130"/>
    </location>
</feature>
<dbReference type="InterPro" id="IPR005844">
    <property type="entry name" value="A-D-PHexomutase_a/b/a-I"/>
</dbReference>
<evidence type="ECO:0000256" key="2">
    <source>
        <dbReference type="ARBA" id="ARBA00010231"/>
    </source>
</evidence>
<dbReference type="Gene3D" id="3.40.120.10">
    <property type="entry name" value="Alpha-D-Glucose-1,6-Bisphosphate, subunit A, domain 3"/>
    <property type="match status" value="3"/>
</dbReference>
<dbReference type="GO" id="GO:0004615">
    <property type="term" value="F:phosphomannomutase activity"/>
    <property type="evidence" value="ECO:0007669"/>
    <property type="project" value="UniProtKB-EC"/>
</dbReference>
<keyword evidence="4" id="KW-0479">Metal-binding</keyword>
<organism evidence="11">
    <name type="scientific">hydrothermal vent metagenome</name>
    <dbReference type="NCBI Taxonomy" id="652676"/>
    <lineage>
        <taxon>unclassified sequences</taxon>
        <taxon>metagenomes</taxon>
        <taxon>ecological metagenomes</taxon>
    </lineage>
</organism>
<dbReference type="SUPFAM" id="SSF53738">
    <property type="entry name" value="Phosphoglucomutase, first 3 domains"/>
    <property type="match status" value="3"/>
</dbReference>
<proteinExistence type="inferred from homology"/>
<evidence type="ECO:0000259" key="10">
    <source>
        <dbReference type="Pfam" id="PF02880"/>
    </source>
</evidence>
<dbReference type="PRINTS" id="PR00509">
    <property type="entry name" value="PGMPMM"/>
</dbReference>